<evidence type="ECO:0000313" key="8">
    <source>
        <dbReference type="Proteomes" id="UP000677803"/>
    </source>
</evidence>
<dbReference type="Gene3D" id="3.30.160.60">
    <property type="entry name" value="Classic Zinc Finger"/>
    <property type="match status" value="1"/>
</dbReference>
<dbReference type="Pfam" id="PF25600">
    <property type="entry name" value="TRIM_CC"/>
    <property type="match status" value="1"/>
</dbReference>
<evidence type="ECO:0000256" key="1">
    <source>
        <dbReference type="ARBA" id="ARBA00022723"/>
    </source>
</evidence>
<feature type="domain" description="B box-type" evidence="6">
    <location>
        <begin position="114"/>
        <end position="154"/>
    </location>
</feature>
<evidence type="ECO:0000256" key="3">
    <source>
        <dbReference type="ARBA" id="ARBA00022833"/>
    </source>
</evidence>
<dbReference type="InterPro" id="IPR058030">
    <property type="entry name" value="TRIM8/14/16/25/29/45/65_CC"/>
</dbReference>
<proteinExistence type="predicted"/>
<keyword evidence="8" id="KW-1185">Reference proteome</keyword>
<dbReference type="EMBL" id="CAJRST010037778">
    <property type="protein sequence ID" value="CAG6009175.1"/>
    <property type="molecule type" value="Genomic_DNA"/>
</dbReference>
<sequence>MNCIKGHFDVEDQKRLHSCPQCRQSFIPRPVLVRSTVLAEILEDLKKTGLQAAPADHCYAGPEDVACDVCSGRKLRASKSCLVCVASYCEEHLQPHYESPTFKKHKLVEPSKKLQENICSVHDEVKKLFCRTDQKSICLVCAMDEHKGHHTVSAAAERTERQGELEGRRQQIQQRIQDKQQDVDLLQQEVEAIDQSADKTVEDSGKMFTQLIRLIQNRRSDVEQQVRSQQRTAVRGVKELQQELQQEITELQRKDAELQQLSHTEDHLSDLLLQLLLKLFDSPHCSLLLGSDLLLHIRASFLDETDQLSEHLPTVFHCFVSKLIDGLHLLLEQLHILLADITDGLLISAAEQLLHLIMDRADVLLELLGGLHQLVFLKCRADITGHIFRSSIAVVSRSSLESSLLQLSDLLLQLLLKLFDSPHCSLLLGSDLLLHIRASVLDETDQLSEHLLTVLHCFVSRLIDGLHFLLEQLHIFLCVLDPLLDLLPPPLQLSLPLSPFCCR</sequence>
<keyword evidence="1" id="KW-0479">Metal-binding</keyword>
<dbReference type="Proteomes" id="UP000677803">
    <property type="component" value="Unassembled WGS sequence"/>
</dbReference>
<dbReference type="SUPFAM" id="SSF57845">
    <property type="entry name" value="B-box zinc-binding domain"/>
    <property type="match status" value="1"/>
</dbReference>
<evidence type="ECO:0000256" key="2">
    <source>
        <dbReference type="ARBA" id="ARBA00022771"/>
    </source>
</evidence>
<comment type="caution">
    <text evidence="7">The sequence shown here is derived from an EMBL/GenBank/DDBJ whole genome shotgun (WGS) entry which is preliminary data.</text>
</comment>
<evidence type="ECO:0000256" key="5">
    <source>
        <dbReference type="SAM" id="Coils"/>
    </source>
</evidence>
<evidence type="ECO:0000313" key="7">
    <source>
        <dbReference type="EMBL" id="CAG6009175.1"/>
    </source>
</evidence>
<keyword evidence="2 4" id="KW-0863">Zinc-finger</keyword>
<gene>
    <name evidence="7" type="ORF">MMEN_LOCUS18924</name>
</gene>
<dbReference type="PANTHER" id="PTHR25465">
    <property type="entry name" value="B-BOX DOMAIN CONTAINING"/>
    <property type="match status" value="1"/>
</dbReference>
<dbReference type="Gene3D" id="4.10.830.40">
    <property type="match status" value="1"/>
</dbReference>
<dbReference type="AlphaFoldDB" id="A0A8S4BTU4"/>
<dbReference type="InterPro" id="IPR051051">
    <property type="entry name" value="E3_ubiq-ligase_TRIM/RNF"/>
</dbReference>
<name>A0A8S4BTU4_9TELE</name>
<evidence type="ECO:0000256" key="4">
    <source>
        <dbReference type="PROSITE-ProRule" id="PRU00024"/>
    </source>
</evidence>
<organism evidence="7 8">
    <name type="scientific">Menidia menidia</name>
    <name type="common">Atlantic silverside</name>
    <dbReference type="NCBI Taxonomy" id="238744"/>
    <lineage>
        <taxon>Eukaryota</taxon>
        <taxon>Metazoa</taxon>
        <taxon>Chordata</taxon>
        <taxon>Craniata</taxon>
        <taxon>Vertebrata</taxon>
        <taxon>Euteleostomi</taxon>
        <taxon>Actinopterygii</taxon>
        <taxon>Neopterygii</taxon>
        <taxon>Teleostei</taxon>
        <taxon>Neoteleostei</taxon>
        <taxon>Acanthomorphata</taxon>
        <taxon>Ovalentaria</taxon>
        <taxon>Atherinomorphae</taxon>
        <taxon>Atheriniformes</taxon>
        <taxon>Atherinopsidae</taxon>
        <taxon>Menidiinae</taxon>
        <taxon>Menidia</taxon>
    </lineage>
</organism>
<keyword evidence="5" id="KW-0175">Coiled coil</keyword>
<dbReference type="InterPro" id="IPR000315">
    <property type="entry name" value="Znf_B-box"/>
</dbReference>
<dbReference type="PROSITE" id="PS50119">
    <property type="entry name" value="ZF_BBOX"/>
    <property type="match status" value="1"/>
</dbReference>
<feature type="coiled-coil region" evidence="5">
    <location>
        <begin position="162"/>
        <end position="264"/>
    </location>
</feature>
<dbReference type="Pfam" id="PF00643">
    <property type="entry name" value="zf-B_box"/>
    <property type="match status" value="1"/>
</dbReference>
<evidence type="ECO:0000259" key="6">
    <source>
        <dbReference type="PROSITE" id="PS50119"/>
    </source>
</evidence>
<dbReference type="PANTHER" id="PTHR25465:SF5">
    <property type="entry name" value="E3 UBIQUITIN_ISG15 LIGASE TRIM25-RELATED"/>
    <property type="match status" value="1"/>
</dbReference>
<accession>A0A8S4BTU4</accession>
<dbReference type="GO" id="GO:0008270">
    <property type="term" value="F:zinc ion binding"/>
    <property type="evidence" value="ECO:0007669"/>
    <property type="project" value="UniProtKB-KW"/>
</dbReference>
<dbReference type="OrthoDB" id="6105938at2759"/>
<dbReference type="SMART" id="SM00336">
    <property type="entry name" value="BBOX"/>
    <property type="match status" value="1"/>
</dbReference>
<keyword evidence="3" id="KW-0862">Zinc</keyword>
<reference evidence="7" key="1">
    <citation type="submission" date="2021-05" db="EMBL/GenBank/DDBJ databases">
        <authorList>
            <person name="Tigano A."/>
        </authorList>
    </citation>
    <scope>NUCLEOTIDE SEQUENCE</scope>
</reference>
<dbReference type="CDD" id="cd19769">
    <property type="entry name" value="Bbox2_TRIM16-like"/>
    <property type="match status" value="1"/>
</dbReference>
<protein>
    <submittedName>
        <fullName evidence="7">(Atlantic silverside) hypothetical protein</fullName>
    </submittedName>
</protein>